<protein>
    <submittedName>
        <fullName evidence="1">Uncharacterized protein</fullName>
    </submittedName>
</protein>
<gene>
    <name evidence="1" type="ORF">MGWOODY_Tha2606</name>
</gene>
<sequence>MPAPVVGGDIPKLPGDDTQYLSEDELKIQQKQDLEDKPPFYIWIDEAGIVHTEMHPEGLEDEEEAAQSVTESHDHIFAPPFRLDEKVQDGACCNMYEQAFIDALTPFKSRMYPDPDLLMPFALKQGDRPAWYVRIGKAGKKTSGQRFVVLRVRGEPVEASIIALNSDLKPLYFDNKLGLHEYPENWHSVAYQETRILLEDADVAAMIIYLDGATTKTMSLEVKWADGTSPD</sequence>
<dbReference type="AlphaFoldDB" id="A0A160TF40"/>
<evidence type="ECO:0000313" key="1">
    <source>
        <dbReference type="EMBL" id="CUS42633.1"/>
    </source>
</evidence>
<organism evidence="1">
    <name type="scientific">hydrothermal vent metagenome</name>
    <dbReference type="NCBI Taxonomy" id="652676"/>
    <lineage>
        <taxon>unclassified sequences</taxon>
        <taxon>metagenomes</taxon>
        <taxon>ecological metagenomes</taxon>
    </lineage>
</organism>
<name>A0A160TF40_9ZZZZ</name>
<dbReference type="EMBL" id="CZQC01000069">
    <property type="protein sequence ID" value="CUS42633.1"/>
    <property type="molecule type" value="Genomic_DNA"/>
</dbReference>
<reference evidence="1" key="1">
    <citation type="submission" date="2015-10" db="EMBL/GenBank/DDBJ databases">
        <authorList>
            <person name="Gilbert D.G."/>
        </authorList>
    </citation>
    <scope>NUCLEOTIDE SEQUENCE</scope>
</reference>
<proteinExistence type="predicted"/>
<accession>A0A160TF40</accession>